<comment type="cofactor">
    <cofactor evidence="1">
        <name>FAD</name>
        <dbReference type="ChEBI" id="CHEBI:57692"/>
    </cofactor>
</comment>
<keyword evidence="4" id="KW-0560">Oxidoreductase</keyword>
<gene>
    <name evidence="7" type="ORF">CLV34_2416</name>
</gene>
<dbReference type="InterPro" id="IPR036188">
    <property type="entry name" value="FAD/NAD-bd_sf"/>
</dbReference>
<dbReference type="GO" id="GO:0004497">
    <property type="term" value="F:monooxygenase activity"/>
    <property type="evidence" value="ECO:0007669"/>
    <property type="project" value="UniProtKB-KW"/>
</dbReference>
<dbReference type="InterPro" id="IPR002938">
    <property type="entry name" value="FAD-bd"/>
</dbReference>
<organism evidence="7 8">
    <name type="scientific">Luteimicrobium subarcticum</name>
    <dbReference type="NCBI Taxonomy" id="620910"/>
    <lineage>
        <taxon>Bacteria</taxon>
        <taxon>Bacillati</taxon>
        <taxon>Actinomycetota</taxon>
        <taxon>Actinomycetes</taxon>
        <taxon>Micrococcales</taxon>
        <taxon>Luteimicrobium</taxon>
    </lineage>
</organism>
<evidence type="ECO:0000256" key="1">
    <source>
        <dbReference type="ARBA" id="ARBA00001974"/>
    </source>
</evidence>
<dbReference type="EMBL" id="PGTZ01000009">
    <property type="protein sequence ID" value="PJI91148.1"/>
    <property type="molecule type" value="Genomic_DNA"/>
</dbReference>
<keyword evidence="2" id="KW-0285">Flavoprotein</keyword>
<feature type="domain" description="FAD-binding" evidence="6">
    <location>
        <begin position="16"/>
        <end position="325"/>
    </location>
</feature>
<dbReference type="PANTHER" id="PTHR13789">
    <property type="entry name" value="MONOOXYGENASE"/>
    <property type="match status" value="1"/>
</dbReference>
<protein>
    <submittedName>
        <fullName evidence="7">Salicylate hydroxylase</fullName>
    </submittedName>
</protein>
<comment type="caution">
    <text evidence="7">The sequence shown here is derived from an EMBL/GenBank/DDBJ whole genome shotgun (WGS) entry which is preliminary data.</text>
</comment>
<dbReference type="PRINTS" id="PR00420">
    <property type="entry name" value="RNGMNOXGNASE"/>
</dbReference>
<evidence type="ECO:0000313" key="8">
    <source>
        <dbReference type="Proteomes" id="UP000231586"/>
    </source>
</evidence>
<dbReference type="Pfam" id="PF01494">
    <property type="entry name" value="FAD_binding_3"/>
    <property type="match status" value="1"/>
</dbReference>
<dbReference type="InterPro" id="IPR050493">
    <property type="entry name" value="FAD-dep_Monooxygenase_BioMet"/>
</dbReference>
<accession>A0A2M8WJS4</accession>
<evidence type="ECO:0000256" key="5">
    <source>
        <dbReference type="ARBA" id="ARBA00023033"/>
    </source>
</evidence>
<sequence>MDHDVVFPTGTTADKTLIVGGGISGLAAALALRRQGKDVTVVEQAPEFGEIGAGLQLGPNATRILDGWGLLDQVRDVGVEPGRLVLKDAVTGDELAALDLRGSFRERYGAPYVVIHRTDLHSILLEACRAAGVELATATRIAQVSQDDAGTVARADDGRVFEAAVTLGADGLRSALRDTIVGDEVVPSGFVAYRGTVPTHEVPEESGLDDVVCWVAPDAHVVQYRLRGGSVLNVVATFRSPGFARGEADYGTPDELEAVFAACHPRVREAVSHVGRQRRWPLFDREPAARWSDGRVVLVGDAAHPMLQYLAQGCCQALEDAQALELLVAQQDGPTDWLAVVRELVAARADRTAQVQQRARVFGDVCHAGGAARLLRNALLAHAEDLTEYTDWLYAGTVAERLATPAPAPALSRA</sequence>
<dbReference type="SUPFAM" id="SSF51905">
    <property type="entry name" value="FAD/NAD(P)-binding domain"/>
    <property type="match status" value="1"/>
</dbReference>
<reference evidence="7 8" key="1">
    <citation type="submission" date="2017-11" db="EMBL/GenBank/DDBJ databases">
        <title>Genomic Encyclopedia of Archaeal and Bacterial Type Strains, Phase II (KMG-II): From Individual Species to Whole Genera.</title>
        <authorList>
            <person name="Goeker M."/>
        </authorList>
    </citation>
    <scope>NUCLEOTIDE SEQUENCE [LARGE SCALE GENOMIC DNA]</scope>
    <source>
        <strain evidence="7 8">DSM 22413</strain>
    </source>
</reference>
<dbReference type="OrthoDB" id="9782160at2"/>
<evidence type="ECO:0000256" key="2">
    <source>
        <dbReference type="ARBA" id="ARBA00022630"/>
    </source>
</evidence>
<evidence type="ECO:0000256" key="4">
    <source>
        <dbReference type="ARBA" id="ARBA00023002"/>
    </source>
</evidence>
<dbReference type="PANTHER" id="PTHR13789:SF318">
    <property type="entry name" value="GERANYLGERANYL DIPHOSPHATE REDUCTASE"/>
    <property type="match status" value="1"/>
</dbReference>
<name>A0A2M8WJS4_9MICO</name>
<keyword evidence="8" id="KW-1185">Reference proteome</keyword>
<proteinExistence type="predicted"/>
<keyword evidence="3" id="KW-0274">FAD</keyword>
<evidence type="ECO:0000256" key="3">
    <source>
        <dbReference type="ARBA" id="ARBA00022827"/>
    </source>
</evidence>
<dbReference type="Proteomes" id="UP000231586">
    <property type="component" value="Unassembled WGS sequence"/>
</dbReference>
<evidence type="ECO:0000259" key="6">
    <source>
        <dbReference type="Pfam" id="PF01494"/>
    </source>
</evidence>
<dbReference type="AlphaFoldDB" id="A0A2M8WJS4"/>
<dbReference type="Gene3D" id="3.50.50.60">
    <property type="entry name" value="FAD/NAD(P)-binding domain"/>
    <property type="match status" value="1"/>
</dbReference>
<dbReference type="GO" id="GO:0071949">
    <property type="term" value="F:FAD binding"/>
    <property type="evidence" value="ECO:0007669"/>
    <property type="project" value="InterPro"/>
</dbReference>
<keyword evidence="5" id="KW-0503">Monooxygenase</keyword>
<evidence type="ECO:0000313" key="7">
    <source>
        <dbReference type="EMBL" id="PJI91148.1"/>
    </source>
</evidence>
<dbReference type="SUPFAM" id="SSF54373">
    <property type="entry name" value="FAD-linked reductases, C-terminal domain"/>
    <property type="match status" value="1"/>
</dbReference>
<dbReference type="RefSeq" id="WP_100350528.1">
    <property type="nucleotide sequence ID" value="NZ_PGTZ01000009.1"/>
</dbReference>